<dbReference type="EMBL" id="DS231924">
    <property type="protein sequence ID" value="EDS26850.1"/>
    <property type="molecule type" value="Genomic_DNA"/>
</dbReference>
<dbReference type="VEuPathDB" id="VectorBase:CQUJHB017505"/>
<dbReference type="KEGG" id="cqu:CpipJ_CPIJ006280"/>
<keyword evidence="6" id="KW-1185">Reference proteome</keyword>
<proteinExistence type="predicted"/>
<evidence type="ECO:0000313" key="5">
    <source>
        <dbReference type="EnsemblMetazoa" id="CPIJ006280-PA"/>
    </source>
</evidence>
<evidence type="ECO:0000313" key="6">
    <source>
        <dbReference type="Proteomes" id="UP000002320"/>
    </source>
</evidence>
<dbReference type="InterPro" id="IPR041686">
    <property type="entry name" value="Znf-CCCH_3"/>
</dbReference>
<dbReference type="InterPro" id="IPR000571">
    <property type="entry name" value="Znf_CCCH"/>
</dbReference>
<dbReference type="PANTHER" id="PTHR15725">
    <property type="entry name" value="ZN-FINGER, C-X8-C-X5-C-X3-H TYPE-CONTAINING"/>
    <property type="match status" value="1"/>
</dbReference>
<dbReference type="HOGENOM" id="CLU_1082802_0_0_1"/>
<reference evidence="5" key="2">
    <citation type="submission" date="2020-05" db="UniProtKB">
        <authorList>
            <consortium name="EnsemblMetazoa"/>
        </authorList>
    </citation>
    <scope>IDENTIFICATION</scope>
    <source>
        <strain evidence="5">JHB</strain>
    </source>
</reference>
<dbReference type="PROSITE" id="PS50103">
    <property type="entry name" value="ZF_C3H1"/>
    <property type="match status" value="1"/>
</dbReference>
<accession>B0WGB2</accession>
<evidence type="ECO:0000256" key="2">
    <source>
        <dbReference type="SAM" id="MobiDB-lite"/>
    </source>
</evidence>
<gene>
    <name evidence="5" type="primary">6037880</name>
    <name evidence="4" type="ORF">CpipJ_CPIJ006280</name>
</gene>
<dbReference type="EnsemblMetazoa" id="CPIJ006280-RA">
    <property type="protein sequence ID" value="CPIJ006280-PA"/>
    <property type="gene ID" value="CPIJ006280"/>
</dbReference>
<dbReference type="STRING" id="7176.B0WGB2"/>
<dbReference type="Gene3D" id="4.10.1000.10">
    <property type="entry name" value="Zinc finger, CCCH-type"/>
    <property type="match status" value="1"/>
</dbReference>
<reference evidence="4" key="1">
    <citation type="submission" date="2007-03" db="EMBL/GenBank/DDBJ databases">
        <title>Annotation of Culex pipiens quinquefasciatus.</title>
        <authorList>
            <consortium name="The Broad Institute Genome Sequencing Platform"/>
            <person name="Atkinson P.W."/>
            <person name="Hemingway J."/>
            <person name="Christensen B.M."/>
            <person name="Higgs S."/>
            <person name="Kodira C."/>
            <person name="Hannick L."/>
            <person name="Megy K."/>
            <person name="O'Leary S."/>
            <person name="Pearson M."/>
            <person name="Haas B.J."/>
            <person name="Mauceli E."/>
            <person name="Wortman J.R."/>
            <person name="Lee N.H."/>
            <person name="Guigo R."/>
            <person name="Stanke M."/>
            <person name="Alvarado L."/>
            <person name="Amedeo P."/>
            <person name="Antoine C.H."/>
            <person name="Arensburger P."/>
            <person name="Bidwell S.L."/>
            <person name="Crawford M."/>
            <person name="Camaro F."/>
            <person name="Devon K."/>
            <person name="Engels R."/>
            <person name="Hammond M."/>
            <person name="Howarth C."/>
            <person name="Koehrsen M."/>
            <person name="Lawson D."/>
            <person name="Montgomery P."/>
            <person name="Nene V."/>
            <person name="Nusbaum C."/>
            <person name="Puiu D."/>
            <person name="Romero-Severson J."/>
            <person name="Severson D.W."/>
            <person name="Shumway M."/>
            <person name="Sisk P."/>
            <person name="Stolte C."/>
            <person name="Zeng Q."/>
            <person name="Eisenstadt E."/>
            <person name="Fraser-Liggett C."/>
            <person name="Strausberg R."/>
            <person name="Galagan J."/>
            <person name="Birren B."/>
            <person name="Collins F.H."/>
        </authorList>
    </citation>
    <scope>NUCLEOTIDE SEQUENCE [LARGE SCALE GENOMIC DNA]</scope>
    <source>
        <strain evidence="4">JHB</strain>
    </source>
</reference>
<dbReference type="OrthoDB" id="5395350at2759"/>
<dbReference type="Pfam" id="PF15663">
    <property type="entry name" value="zf-CCCH_3"/>
    <property type="match status" value="1"/>
</dbReference>
<dbReference type="PANTHER" id="PTHR15725:SF14">
    <property type="entry name" value="ZINC FINGER CCCH DOMAIN-CONTAINING PROTEIN 11A"/>
    <property type="match status" value="1"/>
</dbReference>
<dbReference type="InParanoid" id="B0WGB2"/>
<evidence type="ECO:0000313" key="4">
    <source>
        <dbReference type="EMBL" id="EDS26850.1"/>
    </source>
</evidence>
<dbReference type="Proteomes" id="UP000002320">
    <property type="component" value="Unassembled WGS sequence"/>
</dbReference>
<feature type="region of interest" description="Disordered" evidence="2">
    <location>
        <begin position="196"/>
        <end position="226"/>
    </location>
</feature>
<dbReference type="AlphaFoldDB" id="B0WGB2"/>
<protein>
    <recommendedName>
        <fullName evidence="3">C3H1-type domain-containing protein</fullName>
    </recommendedName>
</protein>
<organism>
    <name type="scientific">Culex quinquefasciatus</name>
    <name type="common">Southern house mosquito</name>
    <name type="synonym">Culex pungens</name>
    <dbReference type="NCBI Taxonomy" id="7176"/>
    <lineage>
        <taxon>Eukaryota</taxon>
        <taxon>Metazoa</taxon>
        <taxon>Ecdysozoa</taxon>
        <taxon>Arthropoda</taxon>
        <taxon>Hexapoda</taxon>
        <taxon>Insecta</taxon>
        <taxon>Pterygota</taxon>
        <taxon>Neoptera</taxon>
        <taxon>Endopterygota</taxon>
        <taxon>Diptera</taxon>
        <taxon>Nematocera</taxon>
        <taxon>Culicoidea</taxon>
        <taxon>Culicidae</taxon>
        <taxon>Culicinae</taxon>
        <taxon>Culicini</taxon>
        <taxon>Culex</taxon>
        <taxon>Culex</taxon>
    </lineage>
</organism>
<keyword evidence="1" id="KW-0863">Zinc-finger</keyword>
<name>B0WGB2_CULQU</name>
<sequence length="257" mass="29507">MALRMVSVRNVKITQWYQQKNNGQFEVDLLRNDKILPADTRKRLRDALPFCCKVQVPPLHLLHTKLTLYRYRVDSGIYKGETKSAKIALRPRTRRRLPRKTPVQKQPFMDLPRNLHDCYFFYYSTCKKGSNCEYRHEPAALGHEETCKMWQEGKCYNRTCTMRHMKIEKPRSATPCFWEDQPGGCRKPHCVFQHKVPKPSGGQPSPHPATTSNMIPQVPQAASGATATTAATTHLLHTTSPAVVLDYNYAALMPRII</sequence>
<keyword evidence="1" id="KW-0862">Zinc</keyword>
<evidence type="ECO:0000256" key="1">
    <source>
        <dbReference type="PROSITE-ProRule" id="PRU00723"/>
    </source>
</evidence>
<dbReference type="GO" id="GO:0008270">
    <property type="term" value="F:zinc ion binding"/>
    <property type="evidence" value="ECO:0007669"/>
    <property type="project" value="UniProtKB-KW"/>
</dbReference>
<dbReference type="VEuPathDB" id="VectorBase:CPIJ006280"/>
<feature type="domain" description="C3H1-type" evidence="3">
    <location>
        <begin position="112"/>
        <end position="139"/>
    </location>
</feature>
<keyword evidence="1" id="KW-0479">Metal-binding</keyword>
<dbReference type="eggNOG" id="KOG4791">
    <property type="taxonomic scope" value="Eukaryota"/>
</dbReference>
<feature type="zinc finger region" description="C3H1-type" evidence="1">
    <location>
        <begin position="112"/>
        <end position="139"/>
    </location>
</feature>
<evidence type="ECO:0000259" key="3">
    <source>
        <dbReference type="PROSITE" id="PS50103"/>
    </source>
</evidence>